<dbReference type="HAMAP" id="MF_04110">
    <property type="entry name" value="ENDOLYSIN_T4"/>
    <property type="match status" value="1"/>
</dbReference>
<dbReference type="GO" id="GO:0016998">
    <property type="term" value="P:cell wall macromolecule catabolic process"/>
    <property type="evidence" value="ECO:0007669"/>
    <property type="project" value="InterPro"/>
</dbReference>
<proteinExistence type="inferred from homology"/>
<keyword evidence="3 7" id="KW-0081">Bacteriolytic enzyme</keyword>
<feature type="non-terminal residue" evidence="8">
    <location>
        <position position="1"/>
    </location>
</feature>
<comment type="similarity">
    <text evidence="7">Belongs to the glycosyl hydrolase 24 family.</text>
</comment>
<accession>U7QUL5</accession>
<dbReference type="EMBL" id="AXDT01000621">
    <property type="protein sequence ID" value="ERT10106.1"/>
    <property type="molecule type" value="Genomic_DNA"/>
</dbReference>
<name>U7QUL5_PHOTE</name>
<dbReference type="InterPro" id="IPR034690">
    <property type="entry name" value="Endolysin_T4_type"/>
</dbReference>
<dbReference type="AlphaFoldDB" id="U7QUL5"/>
<dbReference type="GO" id="GO:0003796">
    <property type="term" value="F:lysozyme activity"/>
    <property type="evidence" value="ECO:0007669"/>
    <property type="project" value="UniProtKB-EC"/>
</dbReference>
<dbReference type="EC" id="3.2.1.17" evidence="7"/>
<dbReference type="InterPro" id="IPR051018">
    <property type="entry name" value="Bacteriophage_GH24"/>
</dbReference>
<dbReference type="InterPro" id="IPR023346">
    <property type="entry name" value="Lysozyme-like_dom_sf"/>
</dbReference>
<dbReference type="Proteomes" id="UP000017133">
    <property type="component" value="Unassembled WGS sequence"/>
</dbReference>
<keyword evidence="4 7" id="KW-0378">Hydrolase</keyword>
<dbReference type="Pfam" id="PF00959">
    <property type="entry name" value="Phage_lysozyme"/>
    <property type="match status" value="1"/>
</dbReference>
<dbReference type="PATRIC" id="fig|1389415.4.peg.5258"/>
<dbReference type="GO" id="GO:0042742">
    <property type="term" value="P:defense response to bacterium"/>
    <property type="evidence" value="ECO:0007669"/>
    <property type="project" value="UniProtKB-KW"/>
</dbReference>
<keyword evidence="6 7" id="KW-0326">Glycosidase</keyword>
<evidence type="ECO:0000313" key="9">
    <source>
        <dbReference type="Proteomes" id="UP000017133"/>
    </source>
</evidence>
<dbReference type="RefSeq" id="WP_023046804.1">
    <property type="nucleotide sequence ID" value="NZ_AXDT01000621.1"/>
</dbReference>
<organism evidence="8 9">
    <name type="scientific">Photorhabdus temperata J3</name>
    <dbReference type="NCBI Taxonomy" id="1389415"/>
    <lineage>
        <taxon>Bacteria</taxon>
        <taxon>Pseudomonadati</taxon>
        <taxon>Pseudomonadota</taxon>
        <taxon>Gammaproteobacteria</taxon>
        <taxon>Enterobacterales</taxon>
        <taxon>Morganellaceae</taxon>
        <taxon>Photorhabdus</taxon>
    </lineage>
</organism>
<dbReference type="CDD" id="cd00737">
    <property type="entry name" value="lyz_endolysin_autolysin"/>
    <property type="match status" value="1"/>
</dbReference>
<dbReference type="InterPro" id="IPR033907">
    <property type="entry name" value="Endolysin_autolysin"/>
</dbReference>
<evidence type="ECO:0000256" key="7">
    <source>
        <dbReference type="RuleBase" id="RU003788"/>
    </source>
</evidence>
<dbReference type="Gene3D" id="1.10.530.40">
    <property type="match status" value="1"/>
</dbReference>
<comment type="caution">
    <text evidence="8">The sequence shown here is derived from an EMBL/GenBank/DDBJ whole genome shotgun (WGS) entry which is preliminary data.</text>
</comment>
<dbReference type="PANTHER" id="PTHR38107:SF3">
    <property type="entry name" value="LYSOZYME RRRD-RELATED"/>
    <property type="match status" value="1"/>
</dbReference>
<dbReference type="GO" id="GO:0031640">
    <property type="term" value="P:killing of cells of another organism"/>
    <property type="evidence" value="ECO:0007669"/>
    <property type="project" value="UniProtKB-KW"/>
</dbReference>
<dbReference type="GO" id="GO:0009253">
    <property type="term" value="P:peptidoglycan catabolic process"/>
    <property type="evidence" value="ECO:0007669"/>
    <property type="project" value="InterPro"/>
</dbReference>
<dbReference type="InterPro" id="IPR002196">
    <property type="entry name" value="Glyco_hydro_24"/>
</dbReference>
<protein>
    <recommendedName>
        <fullName evidence="7">Lysozyme</fullName>
        <ecNumber evidence="7">3.2.1.17</ecNumber>
    </recommendedName>
</protein>
<comment type="catalytic activity">
    <reaction evidence="1 7">
        <text>Hydrolysis of (1-&gt;4)-beta-linkages between N-acetylmuramic acid and N-acetyl-D-glucosamine residues in a peptidoglycan and between N-acetyl-D-glucosamine residues in chitodextrins.</text>
        <dbReference type="EC" id="3.2.1.17"/>
    </reaction>
</comment>
<dbReference type="InterPro" id="IPR023347">
    <property type="entry name" value="Lysozyme_dom_sf"/>
</dbReference>
<evidence type="ECO:0000256" key="4">
    <source>
        <dbReference type="ARBA" id="ARBA00022801"/>
    </source>
</evidence>
<reference evidence="8 9" key="1">
    <citation type="submission" date="2013-10" db="EMBL/GenBank/DDBJ databases">
        <title>Whole Genome Shotgun Sequence of Photorhabdus temperata J3.</title>
        <authorList>
            <person name="Park G.-S."/>
            <person name="Hong S.-J."/>
            <person name="Shin J.-H."/>
        </authorList>
    </citation>
    <scope>NUCLEOTIDE SEQUENCE [LARGE SCALE GENOMIC DNA]</scope>
    <source>
        <strain evidence="8 9">J3</strain>
    </source>
</reference>
<keyword evidence="2 7" id="KW-0929">Antimicrobial</keyword>
<keyword evidence="9" id="KW-1185">Reference proteome</keyword>
<evidence type="ECO:0000256" key="5">
    <source>
        <dbReference type="ARBA" id="ARBA00023200"/>
    </source>
</evidence>
<sequence length="135" mass="14572">GLKALKGYEGCSLTAYRCPAGVWTIGYGHTRGVKPGDVVTDKQAEQFLLDDLAPVYLTIEANVKVPLTQGQFDALCSFIFNCGAGAFVCSTLLKKLNAGDYRGAADEFMRWNKAGGRVLPGLDARRASEKTMFLS</sequence>
<evidence type="ECO:0000256" key="2">
    <source>
        <dbReference type="ARBA" id="ARBA00022529"/>
    </source>
</evidence>
<gene>
    <name evidence="8" type="ORF">O185_27405</name>
</gene>
<dbReference type="SUPFAM" id="SSF53955">
    <property type="entry name" value="Lysozyme-like"/>
    <property type="match status" value="1"/>
</dbReference>
<evidence type="ECO:0000256" key="6">
    <source>
        <dbReference type="ARBA" id="ARBA00023295"/>
    </source>
</evidence>
<keyword evidence="5" id="KW-1035">Host cytoplasm</keyword>
<evidence type="ECO:0000313" key="8">
    <source>
        <dbReference type="EMBL" id="ERT10106.1"/>
    </source>
</evidence>
<evidence type="ECO:0000256" key="1">
    <source>
        <dbReference type="ARBA" id="ARBA00000632"/>
    </source>
</evidence>
<dbReference type="PANTHER" id="PTHR38107">
    <property type="match status" value="1"/>
</dbReference>
<evidence type="ECO:0000256" key="3">
    <source>
        <dbReference type="ARBA" id="ARBA00022638"/>
    </source>
</evidence>